<dbReference type="PANTHER" id="PTHR11690">
    <property type="entry name" value="AMILORIDE-SENSITIVE SODIUM CHANNEL-RELATED"/>
    <property type="match status" value="1"/>
</dbReference>
<dbReference type="InterPro" id="IPR001873">
    <property type="entry name" value="ENaC"/>
</dbReference>
<proteinExistence type="inferred from homology"/>
<dbReference type="Gene3D" id="2.60.470.10">
    <property type="entry name" value="Acid-sensing ion channels like domains"/>
    <property type="match status" value="1"/>
</dbReference>
<keyword evidence="4 12" id="KW-0894">Sodium channel</keyword>
<keyword evidence="7" id="KW-0915">Sodium</keyword>
<evidence type="ECO:0000256" key="12">
    <source>
        <dbReference type="RuleBase" id="RU000679"/>
    </source>
</evidence>
<keyword evidence="9 13" id="KW-0472">Membrane</keyword>
<dbReference type="Pfam" id="PF00858">
    <property type="entry name" value="ASC"/>
    <property type="match status" value="1"/>
</dbReference>
<feature type="transmembrane region" description="Helical" evidence="13">
    <location>
        <begin position="54"/>
        <end position="75"/>
    </location>
</feature>
<reference evidence="14 15" key="1">
    <citation type="submission" date="2015-07" db="EMBL/GenBank/DDBJ databases">
        <title>The genome of Habropoda laboriosa.</title>
        <authorList>
            <person name="Pan H."/>
            <person name="Kapheim K."/>
        </authorList>
    </citation>
    <scope>NUCLEOTIDE SEQUENCE [LARGE SCALE GENOMIC DNA]</scope>
    <source>
        <strain evidence="14">0110345459</strain>
    </source>
</reference>
<gene>
    <name evidence="14" type="ORF">WH47_07894</name>
</gene>
<evidence type="ECO:0000256" key="5">
    <source>
        <dbReference type="ARBA" id="ARBA00022692"/>
    </source>
</evidence>
<dbReference type="GO" id="GO:0005886">
    <property type="term" value="C:plasma membrane"/>
    <property type="evidence" value="ECO:0007669"/>
    <property type="project" value="TreeGrafter"/>
</dbReference>
<evidence type="ECO:0000256" key="8">
    <source>
        <dbReference type="ARBA" id="ARBA00023065"/>
    </source>
</evidence>
<name>A0A0L7RFF3_9HYME</name>
<keyword evidence="3 12" id="KW-0813">Transport</keyword>
<evidence type="ECO:0000256" key="7">
    <source>
        <dbReference type="ARBA" id="ARBA00023053"/>
    </source>
</evidence>
<evidence type="ECO:0000256" key="3">
    <source>
        <dbReference type="ARBA" id="ARBA00022448"/>
    </source>
</evidence>
<dbReference type="STRING" id="597456.A0A0L7RFF3"/>
<protein>
    <submittedName>
        <fullName evidence="14">Sodium channel protein Nach</fullName>
    </submittedName>
</protein>
<evidence type="ECO:0000256" key="9">
    <source>
        <dbReference type="ARBA" id="ARBA00023136"/>
    </source>
</evidence>
<keyword evidence="8 12" id="KW-0406">Ion transport</keyword>
<keyword evidence="15" id="KW-1185">Reference proteome</keyword>
<evidence type="ECO:0000256" key="4">
    <source>
        <dbReference type="ARBA" id="ARBA00022461"/>
    </source>
</evidence>
<dbReference type="PANTHER" id="PTHR11690:SF237">
    <property type="entry name" value="PICKPOCKET 16-RELATED"/>
    <property type="match status" value="1"/>
</dbReference>
<keyword evidence="10 12" id="KW-0739">Sodium transport</keyword>
<evidence type="ECO:0000256" key="10">
    <source>
        <dbReference type="ARBA" id="ARBA00023201"/>
    </source>
</evidence>
<evidence type="ECO:0000313" key="14">
    <source>
        <dbReference type="EMBL" id="KOC69707.1"/>
    </source>
</evidence>
<comment type="subcellular location">
    <subcellularLocation>
        <location evidence="1">Membrane</location>
        <topology evidence="1">Multi-pass membrane protein</topology>
    </subcellularLocation>
</comment>
<evidence type="ECO:0000313" key="15">
    <source>
        <dbReference type="Proteomes" id="UP000053825"/>
    </source>
</evidence>
<comment type="similarity">
    <text evidence="2 12">Belongs to the amiloride-sensitive sodium channel (TC 1.A.6) family.</text>
</comment>
<dbReference type="OrthoDB" id="6502088at2759"/>
<evidence type="ECO:0000256" key="13">
    <source>
        <dbReference type="SAM" id="Phobius"/>
    </source>
</evidence>
<dbReference type="PRINTS" id="PR01078">
    <property type="entry name" value="AMINACHANNEL"/>
</dbReference>
<evidence type="ECO:0000256" key="2">
    <source>
        <dbReference type="ARBA" id="ARBA00007193"/>
    </source>
</evidence>
<evidence type="ECO:0000256" key="11">
    <source>
        <dbReference type="ARBA" id="ARBA00023303"/>
    </source>
</evidence>
<feature type="transmembrane region" description="Helical" evidence="13">
    <location>
        <begin position="452"/>
        <end position="479"/>
    </location>
</feature>
<accession>A0A0L7RFF3</accession>
<keyword evidence="5 12" id="KW-0812">Transmembrane</keyword>
<dbReference type="AlphaFoldDB" id="A0A0L7RFF3"/>
<evidence type="ECO:0000256" key="6">
    <source>
        <dbReference type="ARBA" id="ARBA00022989"/>
    </source>
</evidence>
<dbReference type="Proteomes" id="UP000053825">
    <property type="component" value="Unassembled WGS sequence"/>
</dbReference>
<evidence type="ECO:0000256" key="1">
    <source>
        <dbReference type="ARBA" id="ARBA00004141"/>
    </source>
</evidence>
<dbReference type="GO" id="GO:0015280">
    <property type="term" value="F:ligand-gated sodium channel activity"/>
    <property type="evidence" value="ECO:0007669"/>
    <property type="project" value="TreeGrafter"/>
</dbReference>
<keyword evidence="11 12" id="KW-0407">Ion channel</keyword>
<dbReference type="EMBL" id="KQ414601">
    <property type="protein sequence ID" value="KOC69707.1"/>
    <property type="molecule type" value="Genomic_DNA"/>
</dbReference>
<sequence>MKQRKKQSCCSILQKVVRKCWSTFVKQTLMFCRETGLHGCKYICETQRSTIERVAWAITVLMSVCIAIGMLKVTYDYYYEHSILSVIESTHNGIWNYPFPAVTVCDLNRVSLKLAEKFVDNLTLPSTVSKEFIVQEMSLLNTLLYTEEYESQIRNNLSRLQIIFDMNNLSIPTVINSVTQSCQNLLESCKWKTQKKDCATLFRPSYTRDGICCSFNYITRDRIINEPNLRPQKMSSCGYQSGLIILLNLDPSDYHASIVQTVGTKIILHNPYEYPDYDSPSKLISMNKYSFLTVQPMETYSSNDIKWTSRRECIYKNEGDIINNDISKIDMISAKYSLKNCLTYCRATVIKRKFWYDTSWPGTNMSPQTLPLIELNTKYKPCNCKPDCNFYQYSVEHSAGHLNKRIYYNGLTYTNYPSKGKTWQNQTIIHIFFDDLVSIQYRRDMRYSWRHLFATSGGLLGVFAGFSFMSMFEIAYFFIIRVLTDTCIKRRSAGNVN</sequence>
<keyword evidence="6 13" id="KW-1133">Transmembrane helix</keyword>
<organism evidence="14 15">
    <name type="scientific">Habropoda laboriosa</name>
    <dbReference type="NCBI Taxonomy" id="597456"/>
    <lineage>
        <taxon>Eukaryota</taxon>
        <taxon>Metazoa</taxon>
        <taxon>Ecdysozoa</taxon>
        <taxon>Arthropoda</taxon>
        <taxon>Hexapoda</taxon>
        <taxon>Insecta</taxon>
        <taxon>Pterygota</taxon>
        <taxon>Neoptera</taxon>
        <taxon>Endopterygota</taxon>
        <taxon>Hymenoptera</taxon>
        <taxon>Apocrita</taxon>
        <taxon>Aculeata</taxon>
        <taxon>Apoidea</taxon>
        <taxon>Anthophila</taxon>
        <taxon>Apidae</taxon>
        <taxon>Habropoda</taxon>
    </lineage>
</organism>